<sequence length="184" mass="20456">MRVRDWDDIVEDVVESNVDPDGWRAVAGDRANGLGEDLYLGHPDSGMYQLKTYAKNPFEVKGVGSQVARNLDDEIGEFLPTEGSGRFAVQGHSEDIDEDEAKEKATELEEVVKAHADAPTTPGDFFDDVMETLDSPAFGPMEYDQYDRPDGLDELASTFEEAEDVLNKELDELVETDEVDKGFM</sequence>
<organism evidence="1 2">
    <name type="scientific">Halorubellus litoreus</name>
    <dbReference type="NCBI Taxonomy" id="755308"/>
    <lineage>
        <taxon>Archaea</taxon>
        <taxon>Methanobacteriati</taxon>
        <taxon>Methanobacteriota</taxon>
        <taxon>Stenosarchaea group</taxon>
        <taxon>Halobacteria</taxon>
        <taxon>Halobacteriales</taxon>
        <taxon>Halorubellaceae</taxon>
        <taxon>Halorubellus</taxon>
    </lineage>
</organism>
<proteinExistence type="predicted"/>
<gene>
    <name evidence="1" type="ORF">ACFQGB_09925</name>
</gene>
<name>A0ABD5VG63_9EURY</name>
<accession>A0ABD5VG63</accession>
<evidence type="ECO:0000313" key="2">
    <source>
        <dbReference type="Proteomes" id="UP001596395"/>
    </source>
</evidence>
<dbReference type="RefSeq" id="WP_336350145.1">
    <property type="nucleotide sequence ID" value="NZ_JAZAQL010000002.1"/>
</dbReference>
<dbReference type="AlphaFoldDB" id="A0ABD5VG63"/>
<comment type="caution">
    <text evidence="1">The sequence shown here is derived from an EMBL/GenBank/DDBJ whole genome shotgun (WGS) entry which is preliminary data.</text>
</comment>
<keyword evidence="2" id="KW-1185">Reference proteome</keyword>
<reference evidence="1 2" key="1">
    <citation type="journal article" date="2019" name="Int. J. Syst. Evol. Microbiol.">
        <title>The Global Catalogue of Microorganisms (GCM) 10K type strain sequencing project: providing services to taxonomists for standard genome sequencing and annotation.</title>
        <authorList>
            <consortium name="The Broad Institute Genomics Platform"/>
            <consortium name="The Broad Institute Genome Sequencing Center for Infectious Disease"/>
            <person name="Wu L."/>
            <person name="Ma J."/>
        </authorList>
    </citation>
    <scope>NUCLEOTIDE SEQUENCE [LARGE SCALE GENOMIC DNA]</scope>
    <source>
        <strain evidence="1 2">GX26</strain>
    </source>
</reference>
<dbReference type="Proteomes" id="UP001596395">
    <property type="component" value="Unassembled WGS sequence"/>
</dbReference>
<protein>
    <submittedName>
        <fullName evidence="1">Uncharacterized protein</fullName>
    </submittedName>
</protein>
<evidence type="ECO:0000313" key="1">
    <source>
        <dbReference type="EMBL" id="MFC6953180.1"/>
    </source>
</evidence>
<dbReference type="EMBL" id="JBHSXN010000002">
    <property type="protein sequence ID" value="MFC6953180.1"/>
    <property type="molecule type" value="Genomic_DNA"/>
</dbReference>